<gene>
    <name evidence="1" type="ORF">UV59_C0047G0004</name>
</gene>
<dbReference type="AlphaFoldDB" id="A0A0G1CCC1"/>
<dbReference type="SUPFAM" id="SSF56655">
    <property type="entry name" value="Carbohydrate phosphatase"/>
    <property type="match status" value="1"/>
</dbReference>
<sequence length="335" mass="37852">MREGTKWLSKTPIDRLSLDKVTRSYNAALEMAEKTVRGCDLETVEGRFAAKQVIATACVLKTLIARPVLFLAPIYRETGGPENNPHRVIDRVGQDLFLQLQSERILSGGSLYIEENHRWVRFEGRKSEGSAVTVNIDTLDGTSGINVGKRDQASAIMITDVERNRFLAGSIVSLVDDALLTIEPGRIGFYQLREGYRKVDPQNVQRSRKDLSAIATLGRHMTKVIPGPPDLDTFGGYGLHRVFTGSLGTMFDAKGQIWYEAVMWGLMGEQLGLSVSDFQNRPYDWYQILRDSQQQDYRASFPLVISNNEFAHYQFLDQLEQWTNNPTNISDERLN</sequence>
<protein>
    <submittedName>
        <fullName evidence="1">Uncharacterized protein</fullName>
    </submittedName>
</protein>
<organism evidence="1 2">
    <name type="scientific">Candidatus Gottesmanbacteria bacterium GW2011_GWA1_43_11</name>
    <dbReference type="NCBI Taxonomy" id="1618436"/>
    <lineage>
        <taxon>Bacteria</taxon>
        <taxon>Candidatus Gottesmaniibacteriota</taxon>
    </lineage>
</organism>
<dbReference type="STRING" id="1618436.UV59_C0047G0004"/>
<accession>A0A0G1CCC1</accession>
<proteinExistence type="predicted"/>
<comment type="caution">
    <text evidence="1">The sequence shown here is derived from an EMBL/GenBank/DDBJ whole genome shotgun (WGS) entry which is preliminary data.</text>
</comment>
<reference evidence="1 2" key="1">
    <citation type="journal article" date="2015" name="Nature">
        <title>rRNA introns, odd ribosomes, and small enigmatic genomes across a large radiation of phyla.</title>
        <authorList>
            <person name="Brown C.T."/>
            <person name="Hug L.A."/>
            <person name="Thomas B.C."/>
            <person name="Sharon I."/>
            <person name="Castelle C.J."/>
            <person name="Singh A."/>
            <person name="Wilkins M.J."/>
            <person name="Williams K.H."/>
            <person name="Banfield J.F."/>
        </authorList>
    </citation>
    <scope>NUCLEOTIDE SEQUENCE [LARGE SCALE GENOMIC DNA]</scope>
</reference>
<evidence type="ECO:0000313" key="1">
    <source>
        <dbReference type="EMBL" id="KKS83182.1"/>
    </source>
</evidence>
<evidence type="ECO:0000313" key="2">
    <source>
        <dbReference type="Proteomes" id="UP000034543"/>
    </source>
</evidence>
<name>A0A0G1CCC1_9BACT</name>
<dbReference type="EMBL" id="LCFB01000047">
    <property type="protein sequence ID" value="KKS83182.1"/>
    <property type="molecule type" value="Genomic_DNA"/>
</dbReference>
<dbReference type="Proteomes" id="UP000034543">
    <property type="component" value="Unassembled WGS sequence"/>
</dbReference>